<comment type="similarity">
    <text evidence="1">Belongs to the RRM RBM42 family.</text>
</comment>
<dbReference type="InterPro" id="IPR012677">
    <property type="entry name" value="Nucleotide-bd_a/b_plait_sf"/>
</dbReference>
<dbReference type="CDD" id="cd12383">
    <property type="entry name" value="RRM_RBM42"/>
    <property type="match status" value="1"/>
</dbReference>
<dbReference type="GO" id="GO:0003723">
    <property type="term" value="F:RNA binding"/>
    <property type="evidence" value="ECO:0007669"/>
    <property type="project" value="UniProtKB-UniRule"/>
</dbReference>
<dbReference type="SMART" id="SM00360">
    <property type="entry name" value="RRM"/>
    <property type="match status" value="1"/>
</dbReference>
<evidence type="ECO:0000256" key="4">
    <source>
        <dbReference type="ARBA" id="ARBA00030574"/>
    </source>
</evidence>
<dbReference type="EMBL" id="JACVVK020000041">
    <property type="protein sequence ID" value="KAK7499891.1"/>
    <property type="molecule type" value="Genomic_DNA"/>
</dbReference>
<dbReference type="PANTHER" id="PTHR47640:SF11">
    <property type="entry name" value="RNA-BINDING PROTEIN 42"/>
    <property type="match status" value="1"/>
</dbReference>
<sequence>MASISEQRLKEMEAEMNRFEQEIAPSPYDMQGGAAGMIIGSSTFNQLRHRPPPPRPPVPMGFRGPPGPMGPGPYNQHMMGPGPMGAPMMPGPMGYHEGPYQHGFHGPGMGGDGQMGGFPNTQSPAVIEAKPKVIYSAPPVRTVPKKAGKGKSEKKQTAGDSNTASLANQTTDIAAVAAASSEVGAEMEGAMGQELEEDTTIADMELDMDLAAPTKREKKEKKKKFIRTAAGQAWEDPTLAEWDPDDFRMFCGDLGNEVTDEVLTRAFSKYPSFVKAKVIRDRRSNKTKGYGFASFKDPVDFTRAMREMNGEGFFFSCY</sequence>
<dbReference type="PANTHER" id="PTHR47640">
    <property type="entry name" value="TRNA SELENOCYSTEINE 1-ASSOCIATED PROTEIN 1-RELATED-RELATED"/>
    <property type="match status" value="1"/>
</dbReference>
<evidence type="ECO:0000259" key="7">
    <source>
        <dbReference type="PROSITE" id="PS50102"/>
    </source>
</evidence>
<keyword evidence="9" id="KW-1185">Reference proteome</keyword>
<evidence type="ECO:0000256" key="5">
    <source>
        <dbReference type="PROSITE-ProRule" id="PRU00176"/>
    </source>
</evidence>
<dbReference type="Gene3D" id="3.30.70.330">
    <property type="match status" value="1"/>
</dbReference>
<evidence type="ECO:0000256" key="2">
    <source>
        <dbReference type="ARBA" id="ARBA00015192"/>
    </source>
</evidence>
<feature type="domain" description="RRM" evidence="7">
    <location>
        <begin position="247"/>
        <end position="318"/>
    </location>
</feature>
<dbReference type="SUPFAM" id="SSF54928">
    <property type="entry name" value="RNA-binding domain, RBD"/>
    <property type="match status" value="1"/>
</dbReference>
<protein>
    <recommendedName>
        <fullName evidence="2">RNA-binding protein 42</fullName>
    </recommendedName>
    <alternativeName>
        <fullName evidence="4">RNA-binding motif protein 42</fullName>
    </alternativeName>
</protein>
<organism evidence="8 9">
    <name type="scientific">Batillaria attramentaria</name>
    <dbReference type="NCBI Taxonomy" id="370345"/>
    <lineage>
        <taxon>Eukaryota</taxon>
        <taxon>Metazoa</taxon>
        <taxon>Spiralia</taxon>
        <taxon>Lophotrochozoa</taxon>
        <taxon>Mollusca</taxon>
        <taxon>Gastropoda</taxon>
        <taxon>Caenogastropoda</taxon>
        <taxon>Sorbeoconcha</taxon>
        <taxon>Cerithioidea</taxon>
        <taxon>Batillariidae</taxon>
        <taxon>Batillaria</taxon>
    </lineage>
</organism>
<keyword evidence="3 5" id="KW-0694">RNA-binding</keyword>
<dbReference type="PROSITE" id="PS50102">
    <property type="entry name" value="RRM"/>
    <property type="match status" value="1"/>
</dbReference>
<proteinExistence type="inferred from homology"/>
<dbReference type="InterPro" id="IPR000504">
    <property type="entry name" value="RRM_dom"/>
</dbReference>
<accession>A0ABD0LKY4</accession>
<dbReference type="Proteomes" id="UP001519460">
    <property type="component" value="Unassembled WGS sequence"/>
</dbReference>
<comment type="caution">
    <text evidence="8">The sequence shown here is derived from an EMBL/GenBank/DDBJ whole genome shotgun (WGS) entry which is preliminary data.</text>
</comment>
<evidence type="ECO:0000313" key="9">
    <source>
        <dbReference type="Proteomes" id="UP001519460"/>
    </source>
</evidence>
<evidence type="ECO:0000256" key="1">
    <source>
        <dbReference type="ARBA" id="ARBA00007408"/>
    </source>
</evidence>
<evidence type="ECO:0000313" key="8">
    <source>
        <dbReference type="EMBL" id="KAK7499891.1"/>
    </source>
</evidence>
<dbReference type="AlphaFoldDB" id="A0ABD0LKY4"/>
<evidence type="ECO:0000256" key="6">
    <source>
        <dbReference type="SAM" id="MobiDB-lite"/>
    </source>
</evidence>
<dbReference type="InterPro" id="IPR035979">
    <property type="entry name" value="RBD_domain_sf"/>
</dbReference>
<gene>
    <name evidence="8" type="ORF">BaRGS_00008982</name>
</gene>
<dbReference type="InterPro" id="IPR050825">
    <property type="entry name" value="RBM42_RBP45_47-like"/>
</dbReference>
<feature type="region of interest" description="Disordered" evidence="6">
    <location>
        <begin position="141"/>
        <end position="166"/>
    </location>
</feature>
<reference evidence="8 9" key="1">
    <citation type="journal article" date="2023" name="Sci. Data">
        <title>Genome assembly of the Korean intertidal mud-creeper Batillaria attramentaria.</title>
        <authorList>
            <person name="Patra A.K."/>
            <person name="Ho P.T."/>
            <person name="Jun S."/>
            <person name="Lee S.J."/>
            <person name="Kim Y."/>
            <person name="Won Y.J."/>
        </authorList>
    </citation>
    <scope>NUCLEOTIDE SEQUENCE [LARGE SCALE GENOMIC DNA]</scope>
    <source>
        <strain evidence="8">Wonlab-2016</strain>
    </source>
</reference>
<evidence type="ECO:0000256" key="3">
    <source>
        <dbReference type="ARBA" id="ARBA00022884"/>
    </source>
</evidence>
<dbReference type="Pfam" id="PF00076">
    <property type="entry name" value="RRM_1"/>
    <property type="match status" value="1"/>
</dbReference>
<name>A0ABD0LKY4_9CAEN</name>
<dbReference type="InterPro" id="IPR034215">
    <property type="entry name" value="RBM42_RRM"/>
</dbReference>